<name>A0A3S0LCS2_9BACI</name>
<reference evidence="2 3" key="1">
    <citation type="submission" date="2018-12" db="EMBL/GenBank/DDBJ databases">
        <title>Bacillus yapensis draft genome sequence.</title>
        <authorList>
            <person name="Yu L."/>
            <person name="Xu X."/>
            <person name="Tang X."/>
        </authorList>
    </citation>
    <scope>NUCLEOTIDE SEQUENCE [LARGE SCALE GENOMIC DNA]</scope>
    <source>
        <strain evidence="2 3">XXST-01</strain>
    </source>
</reference>
<dbReference type="AlphaFoldDB" id="A0A3S0LCS2"/>
<evidence type="ECO:0000313" key="3">
    <source>
        <dbReference type="Proteomes" id="UP000271374"/>
    </source>
</evidence>
<gene>
    <name evidence="2" type="ORF">EKG37_09515</name>
</gene>
<feature type="domain" description="DUF6431" evidence="1">
    <location>
        <begin position="15"/>
        <end position="69"/>
    </location>
</feature>
<organism evidence="2 3">
    <name type="scientific">Bacillus yapensis</name>
    <dbReference type="NCBI Taxonomy" id="2492960"/>
    <lineage>
        <taxon>Bacteria</taxon>
        <taxon>Bacillati</taxon>
        <taxon>Bacillota</taxon>
        <taxon>Bacilli</taxon>
        <taxon>Bacillales</taxon>
        <taxon>Bacillaceae</taxon>
        <taxon>Bacillus</taxon>
    </lineage>
</organism>
<sequence length="184" mass="21984">MRRYQDVPPKCEESCPNCHGKLYKHGRYYRSVITGKAITRIPIYRRFCPSCGKTFSILPDFLYPYIVQSGWILQKAWILRYVRENSYNRIQSAIFLNETGGISYKTIKRWDSLWRIKKESLIHLLVYHLVDVHPTAIDIREIKPLTDEQTLLYILPKVWKIFHSTTTCPFYGFFNWINQLMNKI</sequence>
<protein>
    <recommendedName>
        <fullName evidence="1">DUF6431 domain-containing protein</fullName>
    </recommendedName>
</protein>
<proteinExistence type="predicted"/>
<comment type="caution">
    <text evidence="2">The sequence shown here is derived from an EMBL/GenBank/DDBJ whole genome shotgun (WGS) entry which is preliminary data.</text>
</comment>
<evidence type="ECO:0000259" key="1">
    <source>
        <dbReference type="Pfam" id="PF20020"/>
    </source>
</evidence>
<keyword evidence="3" id="KW-1185">Reference proteome</keyword>
<evidence type="ECO:0000313" key="2">
    <source>
        <dbReference type="EMBL" id="RTR32391.1"/>
    </source>
</evidence>
<dbReference type="EMBL" id="RXNT01000006">
    <property type="protein sequence ID" value="RTR32391.1"/>
    <property type="molecule type" value="Genomic_DNA"/>
</dbReference>
<dbReference type="Pfam" id="PF20020">
    <property type="entry name" value="DUF6431"/>
    <property type="match status" value="1"/>
</dbReference>
<accession>A0A3S0LCS2</accession>
<dbReference type="InterPro" id="IPR045536">
    <property type="entry name" value="DUF6431"/>
</dbReference>
<dbReference type="OrthoDB" id="2867419at2"/>
<dbReference type="Proteomes" id="UP000271374">
    <property type="component" value="Unassembled WGS sequence"/>
</dbReference>